<evidence type="ECO:0000313" key="2">
    <source>
        <dbReference type="EMBL" id="KAG7302889.1"/>
    </source>
</evidence>
<proteinExistence type="predicted"/>
<protein>
    <submittedName>
        <fullName evidence="2">Uncharacterized protein</fullName>
    </submittedName>
</protein>
<feature type="compositionally biased region" description="Basic and acidic residues" evidence="1">
    <location>
        <begin position="63"/>
        <end position="85"/>
    </location>
</feature>
<dbReference type="Proteomes" id="UP000823941">
    <property type="component" value="Chromosome 17"/>
</dbReference>
<accession>A0ABQ7QCN1</accession>
<dbReference type="EMBL" id="JAHIBW010000017">
    <property type="protein sequence ID" value="KAG7302889.1"/>
    <property type="molecule type" value="Genomic_DNA"/>
</dbReference>
<evidence type="ECO:0000313" key="3">
    <source>
        <dbReference type="Proteomes" id="UP000823941"/>
    </source>
</evidence>
<organism evidence="2 3">
    <name type="scientific">Plutella xylostella</name>
    <name type="common">Diamondback moth</name>
    <name type="synonym">Plutella maculipennis</name>
    <dbReference type="NCBI Taxonomy" id="51655"/>
    <lineage>
        <taxon>Eukaryota</taxon>
        <taxon>Metazoa</taxon>
        <taxon>Ecdysozoa</taxon>
        <taxon>Arthropoda</taxon>
        <taxon>Hexapoda</taxon>
        <taxon>Insecta</taxon>
        <taxon>Pterygota</taxon>
        <taxon>Neoptera</taxon>
        <taxon>Endopterygota</taxon>
        <taxon>Lepidoptera</taxon>
        <taxon>Glossata</taxon>
        <taxon>Ditrysia</taxon>
        <taxon>Yponomeutoidea</taxon>
        <taxon>Plutellidae</taxon>
        <taxon>Plutella</taxon>
    </lineage>
</organism>
<gene>
    <name evidence="2" type="ORF">JYU34_012875</name>
</gene>
<evidence type="ECO:0000256" key="1">
    <source>
        <dbReference type="SAM" id="MobiDB-lite"/>
    </source>
</evidence>
<feature type="region of interest" description="Disordered" evidence="1">
    <location>
        <begin position="1"/>
        <end position="85"/>
    </location>
</feature>
<feature type="compositionally biased region" description="Polar residues" evidence="1">
    <location>
        <begin position="39"/>
        <end position="49"/>
    </location>
</feature>
<sequence length="85" mass="9842">MIRYNRNRRPMAFLRSGTSARQERLGSRGSLERCARSETPGSLATSRSSWSDEHRPPRRRRENGRESEKEIGRGNDPETDRGRGR</sequence>
<comment type="caution">
    <text evidence="2">The sequence shown here is derived from an EMBL/GenBank/DDBJ whole genome shotgun (WGS) entry which is preliminary data.</text>
</comment>
<feature type="compositionally biased region" description="Basic and acidic residues" evidence="1">
    <location>
        <begin position="21"/>
        <end position="36"/>
    </location>
</feature>
<name>A0ABQ7QCN1_PLUXY</name>
<reference evidence="2 3" key="1">
    <citation type="submission" date="2021-06" db="EMBL/GenBank/DDBJ databases">
        <title>A haploid diamondback moth (Plutella xylostella L.) genome assembly resolves 31 chromosomes and identifies a diamide resistance mutation.</title>
        <authorList>
            <person name="Ward C.M."/>
            <person name="Perry K.D."/>
            <person name="Baker G."/>
            <person name="Powis K."/>
            <person name="Heckel D.G."/>
            <person name="Baxter S.W."/>
        </authorList>
    </citation>
    <scope>NUCLEOTIDE SEQUENCE [LARGE SCALE GENOMIC DNA]</scope>
    <source>
        <strain evidence="2 3">LV</strain>
        <tissue evidence="2">Single pupa</tissue>
    </source>
</reference>
<keyword evidence="3" id="KW-1185">Reference proteome</keyword>